<protein>
    <submittedName>
        <fullName evidence="5">NAD-dependent protein deacetylase sirtuin-3, mitochondrial</fullName>
    </submittedName>
</protein>
<accession>A0A5C6NJ49</accession>
<keyword evidence="1" id="KW-0808">Transferase</keyword>
<dbReference type="Gene3D" id="3.40.50.1220">
    <property type="entry name" value="TPP-binding domain"/>
    <property type="match status" value="1"/>
</dbReference>
<organism evidence="5 6">
    <name type="scientific">Takifugu flavidus</name>
    <name type="common">sansaifugu</name>
    <dbReference type="NCBI Taxonomy" id="433684"/>
    <lineage>
        <taxon>Eukaryota</taxon>
        <taxon>Metazoa</taxon>
        <taxon>Chordata</taxon>
        <taxon>Craniata</taxon>
        <taxon>Vertebrata</taxon>
        <taxon>Euteleostomi</taxon>
        <taxon>Actinopterygii</taxon>
        <taxon>Neopterygii</taxon>
        <taxon>Teleostei</taxon>
        <taxon>Neoteleostei</taxon>
        <taxon>Acanthomorphata</taxon>
        <taxon>Eupercaria</taxon>
        <taxon>Tetraodontiformes</taxon>
        <taxon>Tetradontoidea</taxon>
        <taxon>Tetraodontidae</taxon>
        <taxon>Takifugu</taxon>
    </lineage>
</organism>
<gene>
    <name evidence="5" type="ORF">D4764_02G0006730</name>
</gene>
<dbReference type="AlphaFoldDB" id="A0A5C6NJ49"/>
<dbReference type="GO" id="GO:0046872">
    <property type="term" value="F:metal ion binding"/>
    <property type="evidence" value="ECO:0007669"/>
    <property type="project" value="UniProtKB-KW"/>
</dbReference>
<feature type="binding site" evidence="3">
    <location>
        <position position="240"/>
    </location>
    <ligand>
        <name>Zn(2+)</name>
        <dbReference type="ChEBI" id="CHEBI:29105"/>
    </ligand>
</feature>
<keyword evidence="6" id="KW-1185">Reference proteome</keyword>
<dbReference type="InterPro" id="IPR029035">
    <property type="entry name" value="DHS-like_NAD/FAD-binding_dom"/>
</dbReference>
<feature type="binding site" evidence="3">
    <location>
        <position position="219"/>
    </location>
    <ligand>
        <name>Zn(2+)</name>
        <dbReference type="ChEBI" id="CHEBI:29105"/>
    </ligand>
</feature>
<feature type="active site" description="Proton acceptor" evidence="3">
    <location>
        <position position="208"/>
    </location>
</feature>
<sequence length="399" mass="44645">MAVAALYSSSASPVRLSLYSLCCSQRKRFCNYRSDVRAAAVSRRRLCEKLLHEKLLLSCRQTKRWTGSRGLFCHGGGAGREPQTLQEVAKSIREQHYRRVVVMAGAGISTPSGIPDFRSPGSGLYDNLQQYDLPYAEAIFEIDFFHHNPNPFFALAKELYPGRYQPNLTHYFVRLLHDKGQLLRMYTQNIDGLERLAGIPPHMLVEAHGTFATATCTVCLRTYEGEQLRPEVMSGKVPRCPTCKGVVKPDIVFFGEELPRHFLKYLKDFPLADLLIVMGTSLEVEPFASLAGAVRSSVPRLLINRDLVGPFAWRRRPGDVVQLGDVVSGTQELVDAIGWRQEIDVLMAPVSAEFIPVLRPESSEKRRERQESLKCNNGTVKHRVNIIVIGSVCKGGTEG</sequence>
<dbReference type="PANTHER" id="PTHR11085:SF5">
    <property type="entry name" value="NAD-DEPENDENT PROTEIN DEACETYLASE SIRTUIN-3, MITOCHONDRIAL"/>
    <property type="match status" value="1"/>
</dbReference>
<evidence type="ECO:0000259" key="4">
    <source>
        <dbReference type="PROSITE" id="PS50305"/>
    </source>
</evidence>
<evidence type="ECO:0000256" key="2">
    <source>
        <dbReference type="ARBA" id="ARBA00023027"/>
    </source>
</evidence>
<feature type="domain" description="Deacetylase sirtuin-type" evidence="4">
    <location>
        <begin position="78"/>
        <end position="340"/>
    </location>
</feature>
<dbReference type="EMBL" id="RHFK02000012">
    <property type="protein sequence ID" value="TWW67632.1"/>
    <property type="molecule type" value="Genomic_DNA"/>
</dbReference>
<dbReference type="GO" id="GO:0070403">
    <property type="term" value="F:NAD+ binding"/>
    <property type="evidence" value="ECO:0007669"/>
    <property type="project" value="InterPro"/>
</dbReference>
<dbReference type="InterPro" id="IPR026590">
    <property type="entry name" value="Ssirtuin_cat_dom"/>
</dbReference>
<dbReference type="Proteomes" id="UP000324091">
    <property type="component" value="Chromosome 2"/>
</dbReference>
<evidence type="ECO:0000313" key="5">
    <source>
        <dbReference type="EMBL" id="TWW67632.1"/>
    </source>
</evidence>
<feature type="binding site" evidence="3">
    <location>
        <position position="243"/>
    </location>
    <ligand>
        <name>Zn(2+)</name>
        <dbReference type="ChEBI" id="CHEBI:29105"/>
    </ligand>
</feature>
<dbReference type="CDD" id="cd01408">
    <property type="entry name" value="SIRT1"/>
    <property type="match status" value="1"/>
</dbReference>
<dbReference type="Pfam" id="PF02146">
    <property type="entry name" value="SIR2"/>
    <property type="match status" value="1"/>
</dbReference>
<dbReference type="InterPro" id="IPR026591">
    <property type="entry name" value="Sirtuin_cat_small_dom_sf"/>
</dbReference>
<proteinExistence type="predicted"/>
<dbReference type="InterPro" id="IPR003000">
    <property type="entry name" value="Sirtuin"/>
</dbReference>
<keyword evidence="2" id="KW-0520">NAD</keyword>
<keyword evidence="3" id="KW-0862">Zinc</keyword>
<evidence type="ECO:0000256" key="1">
    <source>
        <dbReference type="ARBA" id="ARBA00022679"/>
    </source>
</evidence>
<dbReference type="GO" id="GO:0005634">
    <property type="term" value="C:nucleus"/>
    <property type="evidence" value="ECO:0007669"/>
    <property type="project" value="TreeGrafter"/>
</dbReference>
<dbReference type="InterPro" id="IPR050134">
    <property type="entry name" value="NAD-dep_sirtuin_deacylases"/>
</dbReference>
<keyword evidence="3" id="KW-0479">Metal-binding</keyword>
<dbReference type="SUPFAM" id="SSF52467">
    <property type="entry name" value="DHS-like NAD/FAD-binding domain"/>
    <property type="match status" value="1"/>
</dbReference>
<reference evidence="5 6" key="1">
    <citation type="submission" date="2019-04" db="EMBL/GenBank/DDBJ databases">
        <title>Chromosome genome assembly for Takifugu flavidus.</title>
        <authorList>
            <person name="Xiao S."/>
        </authorList>
    </citation>
    <scope>NUCLEOTIDE SEQUENCE [LARGE SCALE GENOMIC DNA]</scope>
    <source>
        <strain evidence="5">HTHZ2018</strain>
        <tissue evidence="5">Muscle</tissue>
    </source>
</reference>
<feature type="binding site" evidence="3">
    <location>
        <position position="216"/>
    </location>
    <ligand>
        <name>Zn(2+)</name>
        <dbReference type="ChEBI" id="CHEBI:29105"/>
    </ligand>
</feature>
<dbReference type="GO" id="GO:0017136">
    <property type="term" value="F:histone deacetylase activity, NAD-dependent"/>
    <property type="evidence" value="ECO:0007669"/>
    <property type="project" value="TreeGrafter"/>
</dbReference>
<dbReference type="Gene3D" id="3.30.1600.10">
    <property type="entry name" value="SIR2/SIRT2 'Small Domain"/>
    <property type="match status" value="1"/>
</dbReference>
<comment type="caution">
    <text evidence="5">The sequence shown here is derived from an EMBL/GenBank/DDBJ whole genome shotgun (WGS) entry which is preliminary data.</text>
</comment>
<dbReference type="PANTHER" id="PTHR11085">
    <property type="entry name" value="NAD-DEPENDENT PROTEIN DEACYLASE SIRTUIN-5, MITOCHONDRIAL-RELATED"/>
    <property type="match status" value="1"/>
</dbReference>
<evidence type="ECO:0000256" key="3">
    <source>
        <dbReference type="PROSITE-ProRule" id="PRU00236"/>
    </source>
</evidence>
<dbReference type="PROSITE" id="PS50305">
    <property type="entry name" value="SIRTUIN"/>
    <property type="match status" value="1"/>
</dbReference>
<evidence type="ECO:0000313" key="6">
    <source>
        <dbReference type="Proteomes" id="UP000324091"/>
    </source>
</evidence>
<name>A0A5C6NJ49_9TELE</name>